<dbReference type="Proteomes" id="UP000001812">
    <property type="component" value="Chromosome II"/>
</dbReference>
<organism evidence="1">
    <name type="scientific">Burkholderia pseudomallei 1710a</name>
    <dbReference type="NCBI Taxonomy" id="320371"/>
    <lineage>
        <taxon>Bacteria</taxon>
        <taxon>Pseudomonadati</taxon>
        <taxon>Pseudomonadota</taxon>
        <taxon>Betaproteobacteria</taxon>
        <taxon>Burkholderiales</taxon>
        <taxon>Burkholderiaceae</taxon>
        <taxon>Burkholderia</taxon>
        <taxon>pseudomallei group</taxon>
    </lineage>
</organism>
<reference evidence="1" key="1">
    <citation type="submission" date="2009-05" db="EMBL/GenBank/DDBJ databases">
        <authorList>
            <person name="Harkins D.M."/>
            <person name="DeShazer D."/>
            <person name="Woods D.E."/>
            <person name="Brinkac L.M."/>
            <person name="Brown K.A."/>
            <person name="Hung G.C."/>
            <person name="Tuanyok A."/>
            <person name="Zhang B."/>
            <person name="Nierman W.C."/>
        </authorList>
    </citation>
    <scope>NUCLEOTIDE SEQUENCE [LARGE SCALE GENOMIC DNA]</scope>
    <source>
        <strain evidence="1">1710a</strain>
    </source>
</reference>
<proteinExistence type="predicted"/>
<evidence type="ECO:0000313" key="1">
    <source>
        <dbReference type="EMBL" id="EET05480.1"/>
    </source>
</evidence>
<protein>
    <submittedName>
        <fullName evidence="1">Uncharacterized protein</fullName>
    </submittedName>
</protein>
<name>A0A0E1VX15_BURPE</name>
<gene>
    <name evidence="1" type="ORF">BURPS1710A_A2036</name>
</gene>
<sequence length="58" mass="6332">MRLRARRPSGDRAAQGCVAAGAHRRRVRGMRCARLRARAAHGEARLPATVMPSLKARA</sequence>
<accession>A0A0E1VX15</accession>
<dbReference type="AlphaFoldDB" id="A0A0E1VX15"/>
<dbReference type="HOGENOM" id="CLU_2970549_0_0_4"/>
<dbReference type="EMBL" id="CM000833">
    <property type="protein sequence ID" value="EET05480.1"/>
    <property type="molecule type" value="Genomic_DNA"/>
</dbReference>